<keyword evidence="2" id="KW-1185">Reference proteome</keyword>
<gene>
    <name evidence="1" type="ORF">KIW84_053376</name>
</gene>
<sequence length="250" mass="27532">MVSFEDRASNVKANPLPAHGNSSVNMVDGCPGEFKVFDGRFIRRSLVAMHKDIYMVSDCEHDHDGCAICSVKPRGCEVVKRDIRRLMDEGMIQIVQSRHVDDDVNVIVPVFKNPERVVIQYDTSNSNGVSNRSDGQEVPLPTTNSVVSIADVTKVTRSGCVFGSVFPKDKEESTVSKKVEVPVVDPVSASKGQSGESGNLKANDDDEVLRLIKKSDFNVVEQLLQTPLKNFSIVSAYEFRSAQRSTTKNP</sequence>
<proteinExistence type="predicted"/>
<evidence type="ECO:0000313" key="2">
    <source>
        <dbReference type="Proteomes" id="UP001058974"/>
    </source>
</evidence>
<protein>
    <submittedName>
        <fullName evidence="1">Uncharacterized protein</fullName>
    </submittedName>
</protein>
<dbReference type="Proteomes" id="UP001058974">
    <property type="component" value="Chromosome 5"/>
</dbReference>
<dbReference type="AlphaFoldDB" id="A0A9D5AGQ0"/>
<evidence type="ECO:0000313" key="1">
    <source>
        <dbReference type="EMBL" id="KAI5407094.1"/>
    </source>
</evidence>
<accession>A0A9D5AGQ0</accession>
<dbReference type="Gramene" id="Psat05G0337600-T1">
    <property type="protein sequence ID" value="KAI5407094.1"/>
    <property type="gene ID" value="KIW84_053376"/>
</dbReference>
<organism evidence="1 2">
    <name type="scientific">Pisum sativum</name>
    <name type="common">Garden pea</name>
    <name type="synonym">Lathyrus oleraceus</name>
    <dbReference type="NCBI Taxonomy" id="3888"/>
    <lineage>
        <taxon>Eukaryota</taxon>
        <taxon>Viridiplantae</taxon>
        <taxon>Streptophyta</taxon>
        <taxon>Embryophyta</taxon>
        <taxon>Tracheophyta</taxon>
        <taxon>Spermatophyta</taxon>
        <taxon>Magnoliopsida</taxon>
        <taxon>eudicotyledons</taxon>
        <taxon>Gunneridae</taxon>
        <taxon>Pentapetalae</taxon>
        <taxon>rosids</taxon>
        <taxon>fabids</taxon>
        <taxon>Fabales</taxon>
        <taxon>Fabaceae</taxon>
        <taxon>Papilionoideae</taxon>
        <taxon>50 kb inversion clade</taxon>
        <taxon>NPAAA clade</taxon>
        <taxon>Hologalegina</taxon>
        <taxon>IRL clade</taxon>
        <taxon>Fabeae</taxon>
        <taxon>Lathyrus</taxon>
    </lineage>
</organism>
<dbReference type="EMBL" id="JAMSHJ010000005">
    <property type="protein sequence ID" value="KAI5407094.1"/>
    <property type="molecule type" value="Genomic_DNA"/>
</dbReference>
<name>A0A9D5AGQ0_PEA</name>
<reference evidence="1 2" key="1">
    <citation type="journal article" date="2022" name="Nat. Genet.">
        <title>Improved pea reference genome and pan-genome highlight genomic features and evolutionary characteristics.</title>
        <authorList>
            <person name="Yang T."/>
            <person name="Liu R."/>
            <person name="Luo Y."/>
            <person name="Hu S."/>
            <person name="Wang D."/>
            <person name="Wang C."/>
            <person name="Pandey M.K."/>
            <person name="Ge S."/>
            <person name="Xu Q."/>
            <person name="Li N."/>
            <person name="Li G."/>
            <person name="Huang Y."/>
            <person name="Saxena R.K."/>
            <person name="Ji Y."/>
            <person name="Li M."/>
            <person name="Yan X."/>
            <person name="He Y."/>
            <person name="Liu Y."/>
            <person name="Wang X."/>
            <person name="Xiang C."/>
            <person name="Varshney R.K."/>
            <person name="Ding H."/>
            <person name="Gao S."/>
            <person name="Zong X."/>
        </authorList>
    </citation>
    <scope>NUCLEOTIDE SEQUENCE [LARGE SCALE GENOMIC DNA]</scope>
    <source>
        <strain evidence="1 2">cv. Zhongwan 6</strain>
    </source>
</reference>
<comment type="caution">
    <text evidence="1">The sequence shown here is derived from an EMBL/GenBank/DDBJ whole genome shotgun (WGS) entry which is preliminary data.</text>
</comment>